<dbReference type="InterPro" id="IPR010767">
    <property type="entry name" value="Phage_CGC-2007_Cje0229"/>
</dbReference>
<evidence type="ECO:0000313" key="2">
    <source>
        <dbReference type="Proteomes" id="UP000294134"/>
    </source>
</evidence>
<organism evidence="1 2">
    <name type="scientific">Pseudomonas phage Psa21</name>
    <dbReference type="NCBI Taxonomy" id="2530023"/>
    <lineage>
        <taxon>Viruses</taxon>
        <taxon>Duplodnaviria</taxon>
        <taxon>Heunggongvirae</taxon>
        <taxon>Uroviricota</taxon>
        <taxon>Caudoviricetes</taxon>
        <taxon>Chimalliviridae</taxon>
        <taxon>Tepukevirus</taxon>
        <taxon>Tepukevirus Psa21</taxon>
    </lineage>
</organism>
<sequence length="178" mass="20307">MSTFTRFTADEQLTFDKEASRILGKTYYRVIPGFRYYIGQENSDKYVDIPTGFLTDGASVPFIFQWLISPLGEYSQATTLHDYLCEHYEITQVINGVPTQVRIDRKEVDRILYEAMRVLEVAAWRRNVIQVGIDGYRVLTNPTKPVINRKKVELENGSINQVSSDSIGNINNSSIKAS</sequence>
<dbReference type="Pfam" id="PF07087">
    <property type="entry name" value="DUF1353"/>
    <property type="match status" value="1"/>
</dbReference>
<dbReference type="EMBL" id="MK552327">
    <property type="protein sequence ID" value="QBJ02942.1"/>
    <property type="molecule type" value="Genomic_DNA"/>
</dbReference>
<keyword evidence="2" id="KW-1185">Reference proteome</keyword>
<evidence type="ECO:0000313" key="1">
    <source>
        <dbReference type="EMBL" id="QBJ02942.1"/>
    </source>
</evidence>
<accession>A0A481W5E9</accession>
<dbReference type="Proteomes" id="UP000294134">
    <property type="component" value="Segment"/>
</dbReference>
<evidence type="ECO:0008006" key="3">
    <source>
        <dbReference type="Google" id="ProtNLM"/>
    </source>
</evidence>
<reference evidence="1 2" key="1">
    <citation type="submission" date="2019-02" db="EMBL/GenBank/DDBJ databases">
        <authorList>
            <person name="Frampton R.A."/>
            <person name="Wojtus J.K."/>
            <person name="Fineran P.C."/>
            <person name="Hendrickson H.L."/>
        </authorList>
    </citation>
    <scope>NUCLEOTIDE SEQUENCE [LARGE SCALE GENOMIC DNA]</scope>
</reference>
<gene>
    <name evidence="1" type="ORF">PSA21_424</name>
</gene>
<name>A0A481W5E9_9CAUD</name>
<protein>
    <recommendedName>
        <fullName evidence="3">DUF1353 domain-containing protein</fullName>
    </recommendedName>
</protein>
<proteinExistence type="predicted"/>